<gene>
    <name evidence="2" type="ORF">AYL99_03717</name>
</gene>
<keyword evidence="1" id="KW-1133">Transmembrane helix</keyword>
<dbReference type="GeneID" id="30007886"/>
<comment type="caution">
    <text evidence="2">The sequence shown here is derived from an EMBL/GenBank/DDBJ whole genome shotgun (WGS) entry which is preliminary data.</text>
</comment>
<keyword evidence="1" id="KW-0812">Transmembrane</keyword>
<dbReference type="OrthoDB" id="195446at2759"/>
<reference evidence="2 3" key="1">
    <citation type="submission" date="2016-04" db="EMBL/GenBank/DDBJ databases">
        <title>Draft genome of Fonsecaea erecta CBS 125763.</title>
        <authorList>
            <person name="Weiss V.A."/>
            <person name="Vicente V.A."/>
            <person name="Raittz R.T."/>
            <person name="Moreno L.F."/>
            <person name="De Souza E.M."/>
            <person name="Pedrosa F.O."/>
            <person name="Steffens M.B."/>
            <person name="Faoro H."/>
            <person name="Tadra-Sfeir M.Z."/>
            <person name="Najafzadeh M.J."/>
            <person name="Felipe M.S."/>
            <person name="Teixeira M."/>
            <person name="Sun J."/>
            <person name="Xi L."/>
            <person name="Gomes R."/>
            <person name="De Azevedo C.M."/>
            <person name="Salgado C.G."/>
            <person name="Da Silva M.B."/>
            <person name="Nascimento M.F."/>
            <person name="Queiroz-Telles F."/>
            <person name="Attili D.S."/>
            <person name="Gorbushina A."/>
        </authorList>
    </citation>
    <scope>NUCLEOTIDE SEQUENCE [LARGE SCALE GENOMIC DNA]</scope>
    <source>
        <strain evidence="2 3">CBS 125763</strain>
    </source>
</reference>
<proteinExistence type="predicted"/>
<accession>A0A178ZNW2</accession>
<keyword evidence="1" id="KW-0472">Membrane</keyword>
<feature type="transmembrane region" description="Helical" evidence="1">
    <location>
        <begin position="6"/>
        <end position="30"/>
    </location>
</feature>
<dbReference type="Proteomes" id="UP000078343">
    <property type="component" value="Unassembled WGS sequence"/>
</dbReference>
<evidence type="ECO:0000313" key="2">
    <source>
        <dbReference type="EMBL" id="OAP61514.1"/>
    </source>
</evidence>
<keyword evidence="3" id="KW-1185">Reference proteome</keyword>
<name>A0A178ZNW2_9EURO</name>
<evidence type="ECO:0000313" key="3">
    <source>
        <dbReference type="Proteomes" id="UP000078343"/>
    </source>
</evidence>
<dbReference type="AlphaFoldDB" id="A0A178ZNW2"/>
<dbReference type="RefSeq" id="XP_018694881.1">
    <property type="nucleotide sequence ID" value="XM_018835231.1"/>
</dbReference>
<sequence>MLLNHLLLGLFGLWAIYFFLLKLILFKLVLNIILPLVIRHLLIPSLPDCVRPYAERALKKCDEHCYSIPLEPKGPSNRGVCRTAMVLSRVVDRDVVPDILDLAELWNEIHLASRVDPEPFKVTEREHGINGHKSGAVYLEAEMPATLPPKALRSLIFNVSSCDQGHSNDLQHVGTYTNSKTWFEVKISSPDAHKRSLSPVEGSLEPQMKAEPVFKFPPRKIITNIHAGQEFKTHTVTWSYNDEDEDIGKLIRVMGAGWRVAITVWGLYPNWDNYVQSARIDCRVHTVRKM</sequence>
<organism evidence="2 3">
    <name type="scientific">Fonsecaea erecta</name>
    <dbReference type="NCBI Taxonomy" id="1367422"/>
    <lineage>
        <taxon>Eukaryota</taxon>
        <taxon>Fungi</taxon>
        <taxon>Dikarya</taxon>
        <taxon>Ascomycota</taxon>
        <taxon>Pezizomycotina</taxon>
        <taxon>Eurotiomycetes</taxon>
        <taxon>Chaetothyriomycetidae</taxon>
        <taxon>Chaetothyriales</taxon>
        <taxon>Herpotrichiellaceae</taxon>
        <taxon>Fonsecaea</taxon>
    </lineage>
</organism>
<protein>
    <submittedName>
        <fullName evidence="2">Uncharacterized protein</fullName>
    </submittedName>
</protein>
<evidence type="ECO:0000256" key="1">
    <source>
        <dbReference type="SAM" id="Phobius"/>
    </source>
</evidence>
<dbReference type="EMBL" id="LVYI01000003">
    <property type="protein sequence ID" value="OAP61514.1"/>
    <property type="molecule type" value="Genomic_DNA"/>
</dbReference>
<dbReference type="STRING" id="1367422.A0A178ZNW2"/>